<protein>
    <submittedName>
        <fullName evidence="1">Uncharacterized protein</fullName>
    </submittedName>
</protein>
<reference evidence="1" key="1">
    <citation type="submission" date="2023-08" db="EMBL/GenBank/DDBJ databases">
        <title>A de novo genome assembly of Solanum verrucosum Schlechtendal, a Mexican diploid species geographically isolated from the other diploid A-genome species in potato relatives.</title>
        <authorList>
            <person name="Hosaka K."/>
        </authorList>
    </citation>
    <scope>NUCLEOTIDE SEQUENCE</scope>
    <source>
        <tissue evidence="1">Young leaves</tissue>
    </source>
</reference>
<keyword evidence="2" id="KW-1185">Reference proteome</keyword>
<name>A0AAF0UUD9_SOLVR</name>
<evidence type="ECO:0000313" key="2">
    <source>
        <dbReference type="Proteomes" id="UP001234989"/>
    </source>
</evidence>
<dbReference type="AlphaFoldDB" id="A0AAF0UUD9"/>
<evidence type="ECO:0000313" key="1">
    <source>
        <dbReference type="EMBL" id="WMV51954.1"/>
    </source>
</evidence>
<accession>A0AAF0UUD9</accession>
<proteinExistence type="predicted"/>
<sequence>MFVERLITSNYAMNLLERSLRVLLQIKKMMLNHHLKLLMQMTFLWRGLLRVLL</sequence>
<gene>
    <name evidence="1" type="ORF">MTR67_045339</name>
</gene>
<dbReference type="Proteomes" id="UP001234989">
    <property type="component" value="Chromosome 10"/>
</dbReference>
<dbReference type="EMBL" id="CP133621">
    <property type="protein sequence ID" value="WMV51954.1"/>
    <property type="molecule type" value="Genomic_DNA"/>
</dbReference>
<organism evidence="1 2">
    <name type="scientific">Solanum verrucosum</name>
    <dbReference type="NCBI Taxonomy" id="315347"/>
    <lineage>
        <taxon>Eukaryota</taxon>
        <taxon>Viridiplantae</taxon>
        <taxon>Streptophyta</taxon>
        <taxon>Embryophyta</taxon>
        <taxon>Tracheophyta</taxon>
        <taxon>Spermatophyta</taxon>
        <taxon>Magnoliopsida</taxon>
        <taxon>eudicotyledons</taxon>
        <taxon>Gunneridae</taxon>
        <taxon>Pentapetalae</taxon>
        <taxon>asterids</taxon>
        <taxon>lamiids</taxon>
        <taxon>Solanales</taxon>
        <taxon>Solanaceae</taxon>
        <taxon>Solanoideae</taxon>
        <taxon>Solaneae</taxon>
        <taxon>Solanum</taxon>
    </lineage>
</organism>